<comment type="caution">
    <text evidence="1">The sequence shown here is derived from an EMBL/GenBank/DDBJ whole genome shotgun (WGS) entry which is preliminary data.</text>
</comment>
<protein>
    <submittedName>
        <fullName evidence="1">Uncharacterized protein</fullName>
    </submittedName>
</protein>
<accession>A0ABU6Z9D2</accession>
<gene>
    <name evidence="1" type="ORF">PIB30_033383</name>
</gene>
<sequence>MISEIFKAFSEPQNVPRLAEVEAIDFMCLSQIFKWFIKQDIIVLMAKIYNLQKYCLMIDVDNIHVNGASMGHVLDLLSRGYEFPSLDKKNPEHEQIKSTFQGKSLKWLKDFVLVCPMTSEEDKRAFRRAFLLMVVKGFLCPTPSASISPEMHLPPILDVRIQ</sequence>
<proteinExistence type="predicted"/>
<dbReference type="Proteomes" id="UP001341840">
    <property type="component" value="Unassembled WGS sequence"/>
</dbReference>
<evidence type="ECO:0000313" key="1">
    <source>
        <dbReference type="EMBL" id="MED6219175.1"/>
    </source>
</evidence>
<evidence type="ECO:0000313" key="2">
    <source>
        <dbReference type="Proteomes" id="UP001341840"/>
    </source>
</evidence>
<reference evidence="1 2" key="1">
    <citation type="journal article" date="2023" name="Plants (Basel)">
        <title>Bridging the Gap: Combining Genomics and Transcriptomics Approaches to Understand Stylosanthes scabra, an Orphan Legume from the Brazilian Caatinga.</title>
        <authorList>
            <person name="Ferreira-Neto J.R.C."/>
            <person name="da Silva M.D."/>
            <person name="Binneck E."/>
            <person name="de Melo N.F."/>
            <person name="da Silva R.H."/>
            <person name="de Melo A.L.T.M."/>
            <person name="Pandolfi V."/>
            <person name="Bustamante F.O."/>
            <person name="Brasileiro-Vidal A.C."/>
            <person name="Benko-Iseppon A.M."/>
        </authorList>
    </citation>
    <scope>NUCLEOTIDE SEQUENCE [LARGE SCALE GENOMIC DNA]</scope>
    <source>
        <tissue evidence="1">Leaves</tissue>
    </source>
</reference>
<organism evidence="1 2">
    <name type="scientific">Stylosanthes scabra</name>
    <dbReference type="NCBI Taxonomy" id="79078"/>
    <lineage>
        <taxon>Eukaryota</taxon>
        <taxon>Viridiplantae</taxon>
        <taxon>Streptophyta</taxon>
        <taxon>Embryophyta</taxon>
        <taxon>Tracheophyta</taxon>
        <taxon>Spermatophyta</taxon>
        <taxon>Magnoliopsida</taxon>
        <taxon>eudicotyledons</taxon>
        <taxon>Gunneridae</taxon>
        <taxon>Pentapetalae</taxon>
        <taxon>rosids</taxon>
        <taxon>fabids</taxon>
        <taxon>Fabales</taxon>
        <taxon>Fabaceae</taxon>
        <taxon>Papilionoideae</taxon>
        <taxon>50 kb inversion clade</taxon>
        <taxon>dalbergioids sensu lato</taxon>
        <taxon>Dalbergieae</taxon>
        <taxon>Pterocarpus clade</taxon>
        <taxon>Stylosanthes</taxon>
    </lineage>
</organism>
<dbReference type="EMBL" id="JASCZI010272011">
    <property type="protein sequence ID" value="MED6219175.1"/>
    <property type="molecule type" value="Genomic_DNA"/>
</dbReference>
<keyword evidence="2" id="KW-1185">Reference proteome</keyword>
<name>A0ABU6Z9D2_9FABA</name>